<dbReference type="STRING" id="43335.A0A4U5QHB9"/>
<evidence type="ECO:0000256" key="1">
    <source>
        <dbReference type="SAM" id="SignalP"/>
    </source>
</evidence>
<comment type="caution">
    <text evidence="2">The sequence shown here is derived from an EMBL/GenBank/DDBJ whole genome shotgun (WGS) entry which is preliminary data.</text>
</comment>
<organism evidence="2">
    <name type="scientific">Populus alba</name>
    <name type="common">White poplar</name>
    <dbReference type="NCBI Taxonomy" id="43335"/>
    <lineage>
        <taxon>Eukaryota</taxon>
        <taxon>Viridiplantae</taxon>
        <taxon>Streptophyta</taxon>
        <taxon>Embryophyta</taxon>
        <taxon>Tracheophyta</taxon>
        <taxon>Spermatophyta</taxon>
        <taxon>Magnoliopsida</taxon>
        <taxon>eudicotyledons</taxon>
        <taxon>Gunneridae</taxon>
        <taxon>Pentapetalae</taxon>
        <taxon>rosids</taxon>
        <taxon>fabids</taxon>
        <taxon>Malpighiales</taxon>
        <taxon>Salicaceae</taxon>
        <taxon>Saliceae</taxon>
        <taxon>Populus</taxon>
    </lineage>
</organism>
<evidence type="ECO:0000313" key="2">
    <source>
        <dbReference type="EMBL" id="TKS09459.1"/>
    </source>
</evidence>
<dbReference type="EMBL" id="RCHU01000270">
    <property type="protein sequence ID" value="TKS09459.1"/>
    <property type="molecule type" value="Genomic_DNA"/>
</dbReference>
<dbReference type="InterPro" id="IPR014710">
    <property type="entry name" value="RmlC-like_jellyroll"/>
</dbReference>
<accession>A0A4U5QHB9</accession>
<proteinExistence type="predicted"/>
<name>A0A4U5QHB9_POPAL</name>
<dbReference type="Gene3D" id="2.60.120.10">
    <property type="entry name" value="Jelly Rolls"/>
    <property type="match status" value="1"/>
</dbReference>
<gene>
    <name evidence="2" type="ORF">D5086_0000093020</name>
</gene>
<protein>
    <submittedName>
        <fullName evidence="2">Uncharacterized protein</fullName>
    </submittedName>
</protein>
<dbReference type="InterPro" id="IPR011051">
    <property type="entry name" value="RmlC_Cupin_sf"/>
</dbReference>
<feature type="chain" id="PRO_5020610544" evidence="1">
    <location>
        <begin position="23"/>
        <end position="106"/>
    </location>
</feature>
<dbReference type="AlphaFoldDB" id="A0A4U5QHB9"/>
<keyword evidence="1" id="KW-0732">Signal</keyword>
<sequence length="106" mass="11311">MEGLKFLLVFVVLALASSFASASDPSPLQDFCVAIKETDGVFVNGNFCKGPQQVTEKDFFFSGLNVPRDTSSPVGSNVTAVNVAQIQDSTLLAYPWLAIDFAPYGA</sequence>
<dbReference type="PANTHER" id="PTHR31238">
    <property type="entry name" value="GERMIN-LIKE PROTEIN SUBFAMILY 3 MEMBER 3"/>
    <property type="match status" value="1"/>
</dbReference>
<feature type="signal peptide" evidence="1">
    <location>
        <begin position="1"/>
        <end position="22"/>
    </location>
</feature>
<dbReference type="SUPFAM" id="SSF51182">
    <property type="entry name" value="RmlC-like cupins"/>
    <property type="match status" value="1"/>
</dbReference>
<reference evidence="2" key="1">
    <citation type="submission" date="2018-10" db="EMBL/GenBank/DDBJ databases">
        <title>Population genomic analysis revealed the cold adaptation of white poplar.</title>
        <authorList>
            <person name="Liu Y.-J."/>
        </authorList>
    </citation>
    <scope>NUCLEOTIDE SEQUENCE [LARGE SCALE GENOMIC DNA]</scope>
    <source>
        <strain evidence="2">PAL-ZL1</strain>
    </source>
</reference>